<accession>E8TPP5</accession>
<organism evidence="1 2">
    <name type="scientific">Mesorhizobium ciceri biovar biserrulae (strain HAMBI 2942 / LMG 23838 / WSM1271)</name>
    <dbReference type="NCBI Taxonomy" id="765698"/>
    <lineage>
        <taxon>Bacteria</taxon>
        <taxon>Pseudomonadati</taxon>
        <taxon>Pseudomonadota</taxon>
        <taxon>Alphaproteobacteria</taxon>
        <taxon>Hyphomicrobiales</taxon>
        <taxon>Phyllobacteriaceae</taxon>
        <taxon>Mesorhizobium</taxon>
    </lineage>
</organism>
<dbReference type="AlphaFoldDB" id="E8TPP5"/>
<evidence type="ECO:0000313" key="1">
    <source>
        <dbReference type="EMBL" id="ADV15280.1"/>
    </source>
</evidence>
<keyword evidence="1" id="KW-0614">Plasmid</keyword>
<dbReference type="Proteomes" id="UP000007471">
    <property type="component" value="Plasmid pMESCI01"/>
</dbReference>
<dbReference type="KEGG" id="mci:Mesci_6287"/>
<proteinExistence type="predicted"/>
<name>E8TPP5_MESCW</name>
<dbReference type="HOGENOM" id="CLU_3185632_0_0_5"/>
<gene>
    <name evidence="1" type="ordered locus">Mesci_6287</name>
</gene>
<sequence>MAPSEFTSDKRKLSALKLQAAAAIAAFLTKIRHIRIEFTFRHPLFG</sequence>
<dbReference type="PATRIC" id="fig|765698.3.peg.233"/>
<protein>
    <submittedName>
        <fullName evidence="1">Uncharacterized protein</fullName>
    </submittedName>
</protein>
<geneLocation type="plasmid" evidence="1 2">
    <name>pMESCI01</name>
</geneLocation>
<reference evidence="2" key="1">
    <citation type="submission" date="2011-01" db="EMBL/GenBank/DDBJ databases">
        <title>Complete sequence of plasmid of Mesorhizobium ciceri bv. biserrulae WSM1271.</title>
        <authorList>
            <person name="Lucas S."/>
            <person name="Copeland A."/>
            <person name="Lapidus A."/>
            <person name="Cheng J.-F."/>
            <person name="Goodwin L."/>
            <person name="Pitluck S."/>
            <person name="Teshima H."/>
            <person name="Detter J.C."/>
            <person name="Han C."/>
            <person name="Tapia R."/>
            <person name="Land M."/>
            <person name="Hauser L."/>
            <person name="Kyrpides N."/>
            <person name="Ivanova N."/>
            <person name="Nandasena K."/>
            <person name="Reeve W.G."/>
            <person name="Howieson J.G."/>
            <person name="O'Hara G."/>
            <person name="Tiwari R.P."/>
            <person name="Woyke T."/>
        </authorList>
    </citation>
    <scope>NUCLEOTIDE SEQUENCE [LARGE SCALE GENOMIC DNA]</scope>
    <source>
        <strain evidence="2">HAMBI 2942 / LMG 23838 / WSM1271</strain>
        <plasmid evidence="2">Plasmid pMESCI01</plasmid>
    </source>
</reference>
<evidence type="ECO:0000313" key="2">
    <source>
        <dbReference type="Proteomes" id="UP000007471"/>
    </source>
</evidence>
<dbReference type="EMBL" id="CP002448">
    <property type="protein sequence ID" value="ADV15280.1"/>
    <property type="molecule type" value="Genomic_DNA"/>
</dbReference>